<evidence type="ECO:0000256" key="6">
    <source>
        <dbReference type="RuleBase" id="RU000661"/>
    </source>
</evidence>
<evidence type="ECO:0000313" key="9">
    <source>
        <dbReference type="Proteomes" id="UP000018735"/>
    </source>
</evidence>
<dbReference type="AlphaFoldDB" id="A0A0F6CLB0"/>
<dbReference type="GO" id="GO:0006412">
    <property type="term" value="P:translation"/>
    <property type="evidence" value="ECO:0007669"/>
    <property type="project" value="InterPro"/>
</dbReference>
<organism evidence="8 9">
    <name type="scientific">Mycoplasmoides gallisepticum S6</name>
    <dbReference type="NCBI Taxonomy" id="1006581"/>
    <lineage>
        <taxon>Bacteria</taxon>
        <taxon>Bacillati</taxon>
        <taxon>Mycoplasmatota</taxon>
        <taxon>Mycoplasmoidales</taxon>
        <taxon>Mycoplasmoidaceae</taxon>
        <taxon>Mycoplasmoides</taxon>
    </lineage>
</organism>
<dbReference type="Pfam" id="PF01196">
    <property type="entry name" value="Ribosomal_L17"/>
    <property type="match status" value="1"/>
</dbReference>
<dbReference type="SUPFAM" id="SSF64263">
    <property type="entry name" value="Prokaryotic ribosomal protein L17"/>
    <property type="match status" value="1"/>
</dbReference>
<dbReference type="GO" id="GO:0022625">
    <property type="term" value="C:cytosolic large ribosomal subunit"/>
    <property type="evidence" value="ECO:0007669"/>
    <property type="project" value="TreeGrafter"/>
</dbReference>
<dbReference type="PANTHER" id="PTHR14413">
    <property type="entry name" value="RIBOSOMAL PROTEIN L17"/>
    <property type="match status" value="1"/>
</dbReference>
<dbReference type="eggNOG" id="COG0203">
    <property type="taxonomic scope" value="Bacteria"/>
</dbReference>
<comment type="similarity">
    <text evidence="1 5">Belongs to the bacterial ribosomal protein bL17 family.</text>
</comment>
<dbReference type="EMBL" id="CP006916">
    <property type="protein sequence ID" value="AHB99882.1"/>
    <property type="molecule type" value="Genomic_DNA"/>
</dbReference>
<dbReference type="KEGG" id="mgz:GCW_03525"/>
<accession>A0A0F6CLB0</accession>
<feature type="compositionally biased region" description="Basic and acidic residues" evidence="7">
    <location>
        <begin position="133"/>
        <end position="145"/>
    </location>
</feature>
<dbReference type="Proteomes" id="UP000018735">
    <property type="component" value="Chromosome"/>
</dbReference>
<protein>
    <recommendedName>
        <fullName evidence="4 6">50S ribosomal protein L17</fullName>
    </recommendedName>
</protein>
<evidence type="ECO:0000256" key="3">
    <source>
        <dbReference type="ARBA" id="ARBA00023274"/>
    </source>
</evidence>
<dbReference type="InterPro" id="IPR047859">
    <property type="entry name" value="Ribosomal_bL17_CS"/>
</dbReference>
<keyword evidence="3 5" id="KW-0687">Ribonucleoprotein</keyword>
<dbReference type="InterPro" id="IPR000456">
    <property type="entry name" value="Ribosomal_bL17"/>
</dbReference>
<evidence type="ECO:0000256" key="2">
    <source>
        <dbReference type="ARBA" id="ARBA00022980"/>
    </source>
</evidence>
<dbReference type="NCBIfam" id="TIGR00059">
    <property type="entry name" value="L17"/>
    <property type="match status" value="1"/>
</dbReference>
<keyword evidence="2 5" id="KW-0689">Ribosomal protein</keyword>
<evidence type="ECO:0000256" key="7">
    <source>
        <dbReference type="SAM" id="MobiDB-lite"/>
    </source>
</evidence>
<evidence type="ECO:0000256" key="4">
    <source>
        <dbReference type="ARBA" id="ARBA00035494"/>
    </source>
</evidence>
<dbReference type="PROSITE" id="PS01167">
    <property type="entry name" value="RIBOSOMAL_L17"/>
    <property type="match status" value="1"/>
</dbReference>
<sequence>MSYVNKKGKTTSTRLMIIRQQLSDCLSYNEITTTLTKAKETQKHLEKLITSAKDNTIANRRRAKAQLLNTQVGTADQLVAHLFSKVAPVFKDRHGGYTRVIKLGARMGDATEMAILQFVDKVPKFAVKKAKKVEKTSTPKVEVKSTKPAAGTEQSVK</sequence>
<dbReference type="HOGENOM" id="CLU_074407_2_2_14"/>
<dbReference type="GO" id="GO:0003735">
    <property type="term" value="F:structural constituent of ribosome"/>
    <property type="evidence" value="ECO:0007669"/>
    <property type="project" value="InterPro"/>
</dbReference>
<feature type="region of interest" description="Disordered" evidence="7">
    <location>
        <begin position="131"/>
        <end position="157"/>
    </location>
</feature>
<proteinExistence type="inferred from homology"/>
<evidence type="ECO:0000313" key="8">
    <source>
        <dbReference type="EMBL" id="AHB99882.1"/>
    </source>
</evidence>
<reference evidence="8 9" key="1">
    <citation type="journal article" date="2011" name="PLoS ONE">
        <title>Core proteome of the minimal cell: comparative proteomics of three mollicute species.</title>
        <authorList>
            <person name="Fisunov G.Y."/>
            <person name="Alexeev D.G."/>
            <person name="Bazaleev N.A."/>
            <person name="Ladygina V.G."/>
            <person name="Galyamina M.A."/>
            <person name="Kondratov I.G."/>
            <person name="Zhukova N.A."/>
            <person name="Serebryakova M.V."/>
            <person name="Demina I.A."/>
            <person name="Govorun V.M."/>
        </authorList>
    </citation>
    <scope>NUCLEOTIDE SEQUENCE [LARGE SCALE GENOMIC DNA]</scope>
    <source>
        <strain evidence="8 9">S6</strain>
    </source>
</reference>
<name>A0A0F6CLB0_MYCGL</name>
<dbReference type="InterPro" id="IPR036373">
    <property type="entry name" value="Ribosomal_bL17_sf"/>
</dbReference>
<evidence type="ECO:0000256" key="5">
    <source>
        <dbReference type="RuleBase" id="RU000660"/>
    </source>
</evidence>
<dbReference type="PANTHER" id="PTHR14413:SF16">
    <property type="entry name" value="LARGE RIBOSOMAL SUBUNIT PROTEIN BL17M"/>
    <property type="match status" value="1"/>
</dbReference>
<evidence type="ECO:0000256" key="1">
    <source>
        <dbReference type="ARBA" id="ARBA00008777"/>
    </source>
</evidence>
<gene>
    <name evidence="8" type="primary">rplQ</name>
    <name evidence="8" type="ORF">GCW_03525</name>
</gene>
<dbReference type="Gene3D" id="3.90.1030.10">
    <property type="entry name" value="Ribosomal protein L17"/>
    <property type="match status" value="1"/>
</dbReference>